<gene>
    <name evidence="1" type="ORF">GBG18_12030</name>
</gene>
<proteinExistence type="predicted"/>
<dbReference type="Proteomes" id="UP000461010">
    <property type="component" value="Unassembled WGS sequence"/>
</dbReference>
<evidence type="ECO:0000313" key="1">
    <source>
        <dbReference type="EMBL" id="KAB7888954.1"/>
    </source>
</evidence>
<dbReference type="EMBL" id="WFKJ01000042">
    <property type="protein sequence ID" value="KAB7888954.1"/>
    <property type="molecule type" value="Genomic_DNA"/>
</dbReference>
<sequence length="272" mass="32821">MTKILLLMICPILFLFGNNKLIEEIVNDYNPKTSVGDYNFTDKQLAALCDGRNHYSISCETTSVHTRNELRKKRIEYLLKEISKKYNIDDKLIMNLDDKYIKYIEENIKLKQFADYCYSNICSVKTIWDELSIFEEILIFILTDELDEYLEVDFEIKNIMVNYNKIIELLYPIQYKEEFEVNINYEYIQNHLFAIDKYWKEYEMAFLKFLKEIDRENDTQLKKIFYSHRNNSLIAIEDYFRSIKPALYPETHKLIEIKIKNKNSFINTNKLK</sequence>
<evidence type="ECO:0000313" key="2">
    <source>
        <dbReference type="Proteomes" id="UP000461010"/>
    </source>
</evidence>
<organism evidence="1 2">
    <name type="scientific">Poseidonibacter ostreae</name>
    <dbReference type="NCBI Taxonomy" id="2654171"/>
    <lineage>
        <taxon>Bacteria</taxon>
        <taxon>Pseudomonadati</taxon>
        <taxon>Campylobacterota</taxon>
        <taxon>Epsilonproteobacteria</taxon>
        <taxon>Campylobacterales</taxon>
        <taxon>Arcobacteraceae</taxon>
        <taxon>Poseidonibacter</taxon>
    </lineage>
</organism>
<name>A0ABQ6VIU0_9BACT</name>
<reference evidence="1 2" key="1">
    <citation type="submission" date="2019-10" db="EMBL/GenBank/DDBJ databases">
        <title>Poseidonibacter ostreae sp. nov., isolated from the gut of the Ostrea denselamellosa.</title>
        <authorList>
            <person name="Choi A."/>
        </authorList>
    </citation>
    <scope>NUCLEOTIDE SEQUENCE [LARGE SCALE GENOMIC DNA]</scope>
    <source>
        <strain evidence="1 2">SJOD-M-5</strain>
    </source>
</reference>
<accession>A0ABQ6VIU0</accession>
<comment type="caution">
    <text evidence="1">The sequence shown here is derived from an EMBL/GenBank/DDBJ whole genome shotgun (WGS) entry which is preliminary data.</text>
</comment>
<dbReference type="RefSeq" id="WP_152191385.1">
    <property type="nucleotide sequence ID" value="NZ_WFKJ01000042.1"/>
</dbReference>
<keyword evidence="2" id="KW-1185">Reference proteome</keyword>
<protein>
    <submittedName>
        <fullName evidence="1">Uncharacterized protein</fullName>
    </submittedName>
</protein>